<keyword evidence="1" id="KW-0863">Zinc-finger</keyword>
<evidence type="ECO:0000259" key="3">
    <source>
        <dbReference type="PROSITE" id="PS50115"/>
    </source>
</evidence>
<dbReference type="Gene3D" id="1.10.220.150">
    <property type="entry name" value="Arf GTPase activating protein"/>
    <property type="match status" value="1"/>
</dbReference>
<dbReference type="InterPro" id="IPR038508">
    <property type="entry name" value="ArfGAP_dom_sf"/>
</dbReference>
<dbReference type="EMBL" id="OZ019902">
    <property type="protein sequence ID" value="CAK9194000.1"/>
    <property type="molecule type" value="Genomic_DNA"/>
</dbReference>
<organism evidence="4 5">
    <name type="scientific">Sphagnum troendelagicum</name>
    <dbReference type="NCBI Taxonomy" id="128251"/>
    <lineage>
        <taxon>Eukaryota</taxon>
        <taxon>Viridiplantae</taxon>
        <taxon>Streptophyta</taxon>
        <taxon>Embryophyta</taxon>
        <taxon>Bryophyta</taxon>
        <taxon>Sphagnophytina</taxon>
        <taxon>Sphagnopsida</taxon>
        <taxon>Sphagnales</taxon>
        <taxon>Sphagnaceae</taxon>
        <taxon>Sphagnum</taxon>
    </lineage>
</organism>
<dbReference type="InterPro" id="IPR051718">
    <property type="entry name" value="ARF_GTPase-activating"/>
</dbReference>
<dbReference type="PROSITE" id="PS50115">
    <property type="entry name" value="ARFGAP"/>
    <property type="match status" value="1"/>
</dbReference>
<dbReference type="InterPro" id="IPR001164">
    <property type="entry name" value="ArfGAP_dom"/>
</dbReference>
<dbReference type="CDD" id="cd08204">
    <property type="entry name" value="ArfGap"/>
    <property type="match status" value="1"/>
</dbReference>
<dbReference type="PRINTS" id="PR00405">
    <property type="entry name" value="REVINTRACTNG"/>
</dbReference>
<dbReference type="PANTHER" id="PTHR45705">
    <property type="entry name" value="FI20236P1"/>
    <property type="match status" value="1"/>
</dbReference>
<feature type="region of interest" description="Disordered" evidence="2">
    <location>
        <begin position="185"/>
        <end position="240"/>
    </location>
</feature>
<keyword evidence="1" id="KW-0479">Metal-binding</keyword>
<accession>A0ABP0TEJ0</accession>
<sequence length="288" mass="31968">MEHELQMLLKTPGNECCADCKAIFPRYASITLAIFLCNRCYNIHRCMGAQITHTKSVGFDKWSYEEVGHMSSIGNAIANLYWEENVPHGYKRPTMDSPNWEIEKWIHDKYERKLFCFGELPPPLGTTNVRNYITRHASKKSINSHQVKLTPLSSLRCGPNCVAKVVAIDMAAALWSDESLGFHDRSNNGDNNNLSSNSSYNSVAETWSNPKSQQLDTMNLTNSSYGTPESNLSSNSSVPPAISSSSSLNQAYSLIVWNANSFAADGDDNINVNSDDGDDDEFGSYVQA</sequence>
<evidence type="ECO:0000313" key="5">
    <source>
        <dbReference type="Proteomes" id="UP001497512"/>
    </source>
</evidence>
<dbReference type="Pfam" id="PF01412">
    <property type="entry name" value="ArfGap"/>
    <property type="match status" value="1"/>
</dbReference>
<protein>
    <recommendedName>
        <fullName evidence="3">Arf-GAP domain-containing protein</fullName>
    </recommendedName>
</protein>
<evidence type="ECO:0000313" key="4">
    <source>
        <dbReference type="EMBL" id="CAK9194000.1"/>
    </source>
</evidence>
<feature type="compositionally biased region" description="Low complexity" evidence="2">
    <location>
        <begin position="188"/>
        <end position="202"/>
    </location>
</feature>
<feature type="compositionally biased region" description="Polar residues" evidence="2">
    <location>
        <begin position="203"/>
        <end position="232"/>
    </location>
</feature>
<dbReference type="Proteomes" id="UP001497512">
    <property type="component" value="Chromosome 10"/>
</dbReference>
<gene>
    <name evidence="4" type="ORF">CSSPTR1EN2_LOCUS2307</name>
</gene>
<proteinExistence type="predicted"/>
<name>A0ABP0TEJ0_9BRYO</name>
<dbReference type="PANTHER" id="PTHR45705:SF1">
    <property type="entry name" value="FI20236P1"/>
    <property type="match status" value="1"/>
</dbReference>
<keyword evidence="5" id="KW-1185">Reference proteome</keyword>
<dbReference type="SUPFAM" id="SSF57863">
    <property type="entry name" value="ArfGap/RecO-like zinc finger"/>
    <property type="match status" value="1"/>
</dbReference>
<evidence type="ECO:0000256" key="1">
    <source>
        <dbReference type="PROSITE-ProRule" id="PRU00288"/>
    </source>
</evidence>
<dbReference type="SMART" id="SM00105">
    <property type="entry name" value="ArfGap"/>
    <property type="match status" value="1"/>
</dbReference>
<feature type="domain" description="Arf-GAP" evidence="3">
    <location>
        <begin position="2"/>
        <end position="115"/>
    </location>
</feature>
<reference evidence="4" key="1">
    <citation type="submission" date="2024-02" db="EMBL/GenBank/DDBJ databases">
        <authorList>
            <consortium name="ELIXIR-Norway"/>
            <consortium name="Elixir Norway"/>
        </authorList>
    </citation>
    <scope>NUCLEOTIDE SEQUENCE</scope>
</reference>
<evidence type="ECO:0000256" key="2">
    <source>
        <dbReference type="SAM" id="MobiDB-lite"/>
    </source>
</evidence>
<keyword evidence="1" id="KW-0862">Zinc</keyword>
<dbReference type="InterPro" id="IPR037278">
    <property type="entry name" value="ARFGAP/RecO"/>
</dbReference>